<evidence type="ECO:0000313" key="3">
    <source>
        <dbReference type="Proteomes" id="UP000008281"/>
    </source>
</evidence>
<dbReference type="FunCoup" id="E3MVH9">
    <property type="interactions" value="1803"/>
</dbReference>
<dbReference type="EMBL" id="DS268483">
    <property type="protein sequence ID" value="EFP10267.1"/>
    <property type="molecule type" value="Genomic_DNA"/>
</dbReference>
<reference evidence="2" key="1">
    <citation type="submission" date="2007-07" db="EMBL/GenBank/DDBJ databases">
        <title>PCAP assembly of the Caenorhabditis remanei genome.</title>
        <authorList>
            <consortium name="The Caenorhabditis remanei Sequencing Consortium"/>
            <person name="Wilson R.K."/>
        </authorList>
    </citation>
    <scope>NUCLEOTIDE SEQUENCE [LARGE SCALE GENOMIC DNA]</scope>
    <source>
        <strain evidence="2">PB4641</strain>
    </source>
</reference>
<dbReference type="CTD" id="9826141"/>
<dbReference type="GeneID" id="9826141"/>
<dbReference type="eggNOG" id="ENOG502TIEH">
    <property type="taxonomic scope" value="Eukaryota"/>
</dbReference>
<keyword evidence="1" id="KW-0732">Signal</keyword>
<feature type="signal peptide" evidence="1">
    <location>
        <begin position="1"/>
        <end position="19"/>
    </location>
</feature>
<organism evidence="3">
    <name type="scientific">Caenorhabditis remanei</name>
    <name type="common">Caenorhabditis vulgaris</name>
    <dbReference type="NCBI Taxonomy" id="31234"/>
    <lineage>
        <taxon>Eukaryota</taxon>
        <taxon>Metazoa</taxon>
        <taxon>Ecdysozoa</taxon>
        <taxon>Nematoda</taxon>
        <taxon>Chromadorea</taxon>
        <taxon>Rhabditida</taxon>
        <taxon>Rhabditina</taxon>
        <taxon>Rhabditomorpha</taxon>
        <taxon>Rhabditoidea</taxon>
        <taxon>Rhabditidae</taxon>
        <taxon>Peloderinae</taxon>
        <taxon>Caenorhabditis</taxon>
    </lineage>
</organism>
<dbReference type="Proteomes" id="UP000008281">
    <property type="component" value="Unassembled WGS sequence"/>
</dbReference>
<proteinExistence type="predicted"/>
<dbReference type="OMA" id="MREENRT"/>
<evidence type="ECO:0000256" key="1">
    <source>
        <dbReference type="SAM" id="SignalP"/>
    </source>
</evidence>
<name>E3MVH9_CAERE</name>
<dbReference type="InParanoid" id="E3MVH9"/>
<dbReference type="OrthoDB" id="5873949at2759"/>
<gene>
    <name evidence="2" type="ORF">CRE_24050</name>
</gene>
<feature type="chain" id="PRO_5003176402" evidence="1">
    <location>
        <begin position="20"/>
        <end position="220"/>
    </location>
</feature>
<evidence type="ECO:0000313" key="2">
    <source>
        <dbReference type="EMBL" id="EFP10267.1"/>
    </source>
</evidence>
<accession>E3MVH9</accession>
<dbReference type="AlphaFoldDB" id="E3MVH9"/>
<keyword evidence="3" id="KW-1185">Reference proteome</keyword>
<dbReference type="HOGENOM" id="CLU_097293_0_0_1"/>
<sequence length="220" mass="26058">MQSHILLSILLLWVYTANCQWSFEEISPKDKQGAWQFQLHESSRQMMDLENIQRAHRKDFRRMREENRTPIHEWSNGEFEVSDVIAQGELFCRYYISFADDPVNTVRGFEVDLKIIDVQVIDVLTGEEYPVIIRGHNFVSYYTGDDIKGTRYVTVRVKHTGCIPHPKTCYAETYIATSFGRYNQDNRFPTFATNLATASYEEHCSWMRRLFNFWPLSHFF</sequence>
<dbReference type="KEGG" id="crq:GCK72_024897"/>
<dbReference type="RefSeq" id="XP_003099842.2">
    <property type="nucleotide sequence ID" value="XM_003099794.2"/>
</dbReference>
<protein>
    <submittedName>
        <fullName evidence="2">Uncharacterized protein</fullName>
    </submittedName>
</protein>